<feature type="region of interest" description="Disordered" evidence="2">
    <location>
        <begin position="270"/>
        <end position="394"/>
    </location>
</feature>
<feature type="compositionally biased region" description="Low complexity" evidence="2">
    <location>
        <begin position="361"/>
        <end position="372"/>
    </location>
</feature>
<keyword evidence="4" id="KW-1185">Reference proteome</keyword>
<feature type="compositionally biased region" description="Acidic residues" evidence="2">
    <location>
        <begin position="270"/>
        <end position="280"/>
    </location>
</feature>
<dbReference type="Pfam" id="PF05042">
    <property type="entry name" value="Caleosin"/>
    <property type="match status" value="1"/>
</dbReference>
<sequence length="408" mass="45328">HNDVYNANGDFDLDKFETVFSKYASSNDGGKKMDLVGIAQMTNDDIGLDPMGWTMAVIEWATVYFFVGQAGKFTKEDVRRVYDGTLFFHLRNLQEQSETSSSKTGLTGVIQQKRSIIPLQGMIETFKSKFPSLASEVESRFQELTSLVQHHAAQRWPSLVDSRATSKSFWTTDDAKPRSLFRKESEEKTDTPVVLFSEGLTGIAKPTEAGVPLAGVKGTETTITEENNDTVILAGIKGAQDKYETSNGGGGFTIAGVIYEETIHEEEIVIDDDDEEEDIQPEQSTSRRRQTRPTQYGELELTEDEEEVHVITGVKQEQAPVETIEITSDTSVPGLGDEDDMEDNQNNANREENNDMETRSESSSSSTHESPTLPTDQPQSKNVPVVPKEISPNAANWDMFNNVMAKED</sequence>
<comment type="similarity">
    <text evidence="1">Belongs to the caleosin family.</text>
</comment>
<proteinExistence type="inferred from homology"/>
<evidence type="ECO:0000313" key="4">
    <source>
        <dbReference type="Proteomes" id="UP000605846"/>
    </source>
</evidence>
<name>A0A8H7EPK5_9FUNG</name>
<evidence type="ECO:0000256" key="1">
    <source>
        <dbReference type="ARBA" id="ARBA00006765"/>
    </source>
</evidence>
<evidence type="ECO:0000256" key="2">
    <source>
        <dbReference type="SAM" id="MobiDB-lite"/>
    </source>
</evidence>
<feature type="compositionally biased region" description="Polar residues" evidence="2">
    <location>
        <begin position="373"/>
        <end position="382"/>
    </location>
</feature>
<dbReference type="Proteomes" id="UP000605846">
    <property type="component" value="Unassembled WGS sequence"/>
</dbReference>
<dbReference type="EMBL" id="JABAYA010000289">
    <property type="protein sequence ID" value="KAF7721233.1"/>
    <property type="molecule type" value="Genomic_DNA"/>
</dbReference>
<comment type="caution">
    <text evidence="3">The sequence shown here is derived from an EMBL/GenBank/DDBJ whole genome shotgun (WGS) entry which is preliminary data.</text>
</comment>
<feature type="compositionally biased region" description="Basic and acidic residues" evidence="2">
    <location>
        <begin position="349"/>
        <end position="360"/>
    </location>
</feature>
<organism evidence="3 4">
    <name type="scientific">Apophysomyces ossiformis</name>
    <dbReference type="NCBI Taxonomy" id="679940"/>
    <lineage>
        <taxon>Eukaryota</taxon>
        <taxon>Fungi</taxon>
        <taxon>Fungi incertae sedis</taxon>
        <taxon>Mucoromycota</taxon>
        <taxon>Mucoromycotina</taxon>
        <taxon>Mucoromycetes</taxon>
        <taxon>Mucorales</taxon>
        <taxon>Mucorineae</taxon>
        <taxon>Mucoraceae</taxon>
        <taxon>Apophysomyces</taxon>
    </lineage>
</organism>
<dbReference type="GO" id="GO:0005509">
    <property type="term" value="F:calcium ion binding"/>
    <property type="evidence" value="ECO:0007669"/>
    <property type="project" value="TreeGrafter"/>
</dbReference>
<accession>A0A8H7EPK5</accession>
<dbReference type="PANTHER" id="PTHR31495">
    <property type="entry name" value="PEROXYGENASE 3-RELATED"/>
    <property type="match status" value="1"/>
</dbReference>
<dbReference type="GO" id="GO:0004497">
    <property type="term" value="F:monooxygenase activity"/>
    <property type="evidence" value="ECO:0007669"/>
    <property type="project" value="TreeGrafter"/>
</dbReference>
<dbReference type="PANTHER" id="PTHR31495:SF0">
    <property type="entry name" value="BINDING PROTEIN CALEOSIN, PUTATIVE (AFU_ORTHOLOGUE AFUA_5G13750)-RELATED"/>
    <property type="match status" value="1"/>
</dbReference>
<dbReference type="InterPro" id="IPR007736">
    <property type="entry name" value="Caleosin-related"/>
</dbReference>
<feature type="non-terminal residue" evidence="3">
    <location>
        <position position="1"/>
    </location>
</feature>
<dbReference type="OrthoDB" id="640742at2759"/>
<protein>
    <submittedName>
        <fullName evidence="3">Uncharacterized protein</fullName>
    </submittedName>
</protein>
<gene>
    <name evidence="3" type="ORF">EC973_005015</name>
</gene>
<reference evidence="3" key="1">
    <citation type="submission" date="2020-01" db="EMBL/GenBank/DDBJ databases">
        <title>Genome Sequencing of Three Apophysomyces-Like Fungal Strains Confirms a Novel Fungal Genus in the Mucoromycota with divergent Burkholderia-like Endosymbiotic Bacteria.</title>
        <authorList>
            <person name="Stajich J.E."/>
            <person name="Macias A.M."/>
            <person name="Carter-House D."/>
            <person name="Lovett B."/>
            <person name="Kasson L.R."/>
            <person name="Berry K."/>
            <person name="Grigoriev I."/>
            <person name="Chang Y."/>
            <person name="Spatafora J."/>
            <person name="Kasson M.T."/>
        </authorList>
    </citation>
    <scope>NUCLEOTIDE SEQUENCE</scope>
    <source>
        <strain evidence="3">NRRL A-21654</strain>
    </source>
</reference>
<dbReference type="AlphaFoldDB" id="A0A8H7EPK5"/>
<evidence type="ECO:0000313" key="3">
    <source>
        <dbReference type="EMBL" id="KAF7721233.1"/>
    </source>
</evidence>